<name>A0A2G9GIH0_9LAMI</name>
<feature type="domain" description="JmjC" evidence="8">
    <location>
        <begin position="431"/>
        <end position="621"/>
    </location>
</feature>
<accession>A0A2G9GIH0</accession>
<comment type="caution">
    <text evidence="9">The sequence shown here is derived from an EMBL/GenBank/DDBJ whole genome shotgun (WGS) entry which is preliminary data.</text>
</comment>
<dbReference type="GO" id="GO:0031490">
    <property type="term" value="F:chromatin DNA binding"/>
    <property type="evidence" value="ECO:0007669"/>
    <property type="project" value="TreeGrafter"/>
</dbReference>
<dbReference type="GO" id="GO:0008270">
    <property type="term" value="F:zinc ion binding"/>
    <property type="evidence" value="ECO:0007669"/>
    <property type="project" value="UniProtKB-KW"/>
</dbReference>
<evidence type="ECO:0000313" key="9">
    <source>
        <dbReference type="EMBL" id="PIN05091.1"/>
    </source>
</evidence>
<dbReference type="GO" id="GO:0003712">
    <property type="term" value="F:transcription coregulator activity"/>
    <property type="evidence" value="ECO:0007669"/>
    <property type="project" value="TreeGrafter"/>
</dbReference>
<dbReference type="PANTHER" id="PTHR12549:SF11">
    <property type="entry name" value="LYSINE-SPECIFIC DEMETHYLASE JMJ25"/>
    <property type="match status" value="1"/>
</dbReference>
<protein>
    <submittedName>
        <fullName evidence="9">Putative transcription factor 5qNCA, contains JmjC domain</fullName>
    </submittedName>
</protein>
<dbReference type="Proteomes" id="UP000231279">
    <property type="component" value="Unassembled WGS sequence"/>
</dbReference>
<sequence>MVPPKTHASEETSSAGTMQRDRPNGKRHRSDNNCHQCHRNDKGRIVRCTKCGRRNYCISCITKWYTSLEETDLIEACPGCRHICNCVRCLQSDAAYKDLPVPGLKLWTKDMIHLSKYIVRVLLPSLKELVVEQNMEREEEARIQGLSIRELQLPKVNFNHNDELQCNNCKTLIFDIHRSCMNCSYKLCVSCCSEARDASSQGNGSSGAASRCLGNVNLPSGWELMEKGKIACLPGDMGVCGNGNLELNSIYPGHWLSELLMKADAIAKVSSSDAFEDSEGAQSCLRSARGNGTENETLCRAVSQKENIDDYSHFQWHLSNGEPVNVPDVLSRTLGLSWEPMVMWRACRKSRQTDHSRILDLSVLNCLNWCEERINIHQFFRGYVDGLSDREGKVKILALQGWPPAETFQERLPRHFVEFMRCLPFRHYTDPQARELNMGAKIPNLSHKPDLGPKMCINYGVNQELGFDSVTNLQYALSDRVSVLMHTTASSVHVSQNIGEQGFDDTVGGALWDIFRRQDVPKLEDYLRKHCWEFRCIFSLQQMVHPIHEKAFYLTVEHKRKLKEEYGIEPRTFLQRQGDAVVIPAGCPYQIRYLKSCTNVVVNFMSPEGVCECLRLSKEYRCLPHNHKFKEDKLQVKQITLHAISQAVQYWDTIIVKTSRSVLKLPPIPSSEHKPAFEFMEEQLEIMKSGLQKEGHTLPANLRAELEERIQNLHKRIVSGPGSSSSQ</sequence>
<evidence type="ECO:0000313" key="10">
    <source>
        <dbReference type="Proteomes" id="UP000231279"/>
    </source>
</evidence>
<dbReference type="GO" id="GO:0032454">
    <property type="term" value="F:histone H3K9 demethylase activity"/>
    <property type="evidence" value="ECO:0007669"/>
    <property type="project" value="InterPro"/>
</dbReference>
<keyword evidence="10" id="KW-1185">Reference proteome</keyword>
<dbReference type="InterPro" id="IPR003347">
    <property type="entry name" value="JmjC_dom"/>
</dbReference>
<organism evidence="9 10">
    <name type="scientific">Handroanthus impetiginosus</name>
    <dbReference type="NCBI Taxonomy" id="429701"/>
    <lineage>
        <taxon>Eukaryota</taxon>
        <taxon>Viridiplantae</taxon>
        <taxon>Streptophyta</taxon>
        <taxon>Embryophyta</taxon>
        <taxon>Tracheophyta</taxon>
        <taxon>Spermatophyta</taxon>
        <taxon>Magnoliopsida</taxon>
        <taxon>eudicotyledons</taxon>
        <taxon>Gunneridae</taxon>
        <taxon>Pentapetalae</taxon>
        <taxon>asterids</taxon>
        <taxon>lamiids</taxon>
        <taxon>Lamiales</taxon>
        <taxon>Bignoniaceae</taxon>
        <taxon>Crescentiina</taxon>
        <taxon>Tabebuia alliance</taxon>
        <taxon>Handroanthus</taxon>
    </lineage>
</organism>
<dbReference type="GO" id="GO:0006357">
    <property type="term" value="P:regulation of transcription by RNA polymerase II"/>
    <property type="evidence" value="ECO:0007669"/>
    <property type="project" value="TreeGrafter"/>
</dbReference>
<keyword evidence="5" id="KW-0863">Zinc-finger</keyword>
<dbReference type="PROSITE" id="PS50089">
    <property type="entry name" value="ZF_RING_2"/>
    <property type="match status" value="1"/>
</dbReference>
<evidence type="ECO:0000256" key="2">
    <source>
        <dbReference type="ARBA" id="ARBA00006801"/>
    </source>
</evidence>
<evidence type="ECO:0000259" key="7">
    <source>
        <dbReference type="PROSITE" id="PS50089"/>
    </source>
</evidence>
<dbReference type="InterPro" id="IPR001841">
    <property type="entry name" value="Znf_RING"/>
</dbReference>
<evidence type="ECO:0000256" key="6">
    <source>
        <dbReference type="SAM" id="MobiDB-lite"/>
    </source>
</evidence>
<dbReference type="Pfam" id="PF02373">
    <property type="entry name" value="JmjC"/>
    <property type="match status" value="1"/>
</dbReference>
<comment type="similarity">
    <text evidence="2">Belongs to the JARID1 histone demethylase family.</text>
</comment>
<reference evidence="10" key="1">
    <citation type="journal article" date="2018" name="Gigascience">
        <title>Genome assembly of the Pink Ipe (Handroanthus impetiginosus, Bignoniaceae), a highly valued, ecologically keystone Neotropical timber forest tree.</title>
        <authorList>
            <person name="Silva-Junior O.B."/>
            <person name="Grattapaglia D."/>
            <person name="Novaes E."/>
            <person name="Collevatti R.G."/>
        </authorList>
    </citation>
    <scope>NUCLEOTIDE SEQUENCE [LARGE SCALE GENOMIC DNA]</scope>
    <source>
        <strain evidence="10">cv. UFG-1</strain>
    </source>
</reference>
<dbReference type="OrthoDB" id="904496at2759"/>
<dbReference type="PROSITE" id="PS51184">
    <property type="entry name" value="JMJC"/>
    <property type="match status" value="1"/>
</dbReference>
<evidence type="ECO:0000256" key="4">
    <source>
        <dbReference type="ARBA" id="ARBA00023242"/>
    </source>
</evidence>
<feature type="region of interest" description="Disordered" evidence="6">
    <location>
        <begin position="1"/>
        <end position="32"/>
    </location>
</feature>
<dbReference type="GO" id="GO:0000785">
    <property type="term" value="C:chromatin"/>
    <property type="evidence" value="ECO:0007669"/>
    <property type="project" value="TreeGrafter"/>
</dbReference>
<keyword evidence="5" id="KW-0862">Zinc</keyword>
<evidence type="ECO:0000256" key="3">
    <source>
        <dbReference type="ARBA" id="ARBA00022723"/>
    </source>
</evidence>
<dbReference type="STRING" id="429701.A0A2G9GIH0"/>
<keyword evidence="3" id="KW-0479">Metal-binding</keyword>
<evidence type="ECO:0000256" key="5">
    <source>
        <dbReference type="PROSITE-ProRule" id="PRU00175"/>
    </source>
</evidence>
<dbReference type="SUPFAM" id="SSF51197">
    <property type="entry name" value="Clavaminate synthase-like"/>
    <property type="match status" value="1"/>
</dbReference>
<dbReference type="AlphaFoldDB" id="A0A2G9GIH0"/>
<evidence type="ECO:0000256" key="1">
    <source>
        <dbReference type="ARBA" id="ARBA00004123"/>
    </source>
</evidence>
<keyword evidence="4" id="KW-0539">Nucleus</keyword>
<dbReference type="EMBL" id="NKXS01004898">
    <property type="protein sequence ID" value="PIN05091.1"/>
    <property type="molecule type" value="Genomic_DNA"/>
</dbReference>
<comment type="subcellular location">
    <subcellularLocation>
        <location evidence="1">Nucleus</location>
    </subcellularLocation>
</comment>
<proteinExistence type="inferred from homology"/>
<gene>
    <name evidence="9" type="ORF">CDL12_22365</name>
</gene>
<dbReference type="PANTHER" id="PTHR12549">
    <property type="entry name" value="JMJC DOMAIN-CONTAINING HISTONE DEMETHYLATION PROTEIN"/>
    <property type="match status" value="1"/>
</dbReference>
<evidence type="ECO:0000259" key="8">
    <source>
        <dbReference type="PROSITE" id="PS51184"/>
    </source>
</evidence>
<dbReference type="GO" id="GO:0000118">
    <property type="term" value="C:histone deacetylase complex"/>
    <property type="evidence" value="ECO:0007669"/>
    <property type="project" value="TreeGrafter"/>
</dbReference>
<dbReference type="InterPro" id="IPR045109">
    <property type="entry name" value="LSDs-like"/>
</dbReference>
<feature type="domain" description="RING-type" evidence="7">
    <location>
        <begin position="34"/>
        <end position="81"/>
    </location>
</feature>
<dbReference type="SMART" id="SM00558">
    <property type="entry name" value="JmjC"/>
    <property type="match status" value="1"/>
</dbReference>
<dbReference type="Gene3D" id="2.60.120.650">
    <property type="entry name" value="Cupin"/>
    <property type="match status" value="1"/>
</dbReference>